<dbReference type="Pfam" id="PF25298">
    <property type="entry name" value="Baculo_FP_2nd"/>
    <property type="match status" value="1"/>
</dbReference>
<dbReference type="InterPro" id="IPR004941">
    <property type="entry name" value="FP_N"/>
</dbReference>
<dbReference type="Gene3D" id="3.30.70.1820">
    <property type="entry name" value="L1 transposable element, RRM domain"/>
    <property type="match status" value="1"/>
</dbReference>
<evidence type="ECO:0000313" key="5">
    <source>
        <dbReference type="EMBL" id="CAG6720530.1"/>
    </source>
</evidence>
<dbReference type="InterPro" id="IPR057251">
    <property type="entry name" value="FP_C"/>
</dbReference>
<organism evidence="5">
    <name type="scientific">Cacopsylla melanoneura</name>
    <dbReference type="NCBI Taxonomy" id="428564"/>
    <lineage>
        <taxon>Eukaryota</taxon>
        <taxon>Metazoa</taxon>
        <taxon>Ecdysozoa</taxon>
        <taxon>Arthropoda</taxon>
        <taxon>Hexapoda</taxon>
        <taxon>Insecta</taxon>
        <taxon>Pterygota</taxon>
        <taxon>Neoptera</taxon>
        <taxon>Paraneoptera</taxon>
        <taxon>Hemiptera</taxon>
        <taxon>Sternorrhyncha</taxon>
        <taxon>Psylloidea</taxon>
        <taxon>Psyllidae</taxon>
        <taxon>Psyllinae</taxon>
        <taxon>Cacopsylla</taxon>
    </lineage>
</organism>
<reference evidence="5" key="1">
    <citation type="submission" date="2021-05" db="EMBL/GenBank/DDBJ databases">
        <authorList>
            <person name="Alioto T."/>
            <person name="Alioto T."/>
            <person name="Gomez Garrido J."/>
        </authorList>
    </citation>
    <scope>NUCLEOTIDE SEQUENCE</scope>
</reference>
<evidence type="ECO:0000259" key="3">
    <source>
        <dbReference type="Pfam" id="PF03258"/>
    </source>
</evidence>
<keyword evidence="1" id="KW-0175">Coiled coil</keyword>
<dbReference type="AlphaFoldDB" id="A0A8D8Y720"/>
<evidence type="ECO:0000256" key="1">
    <source>
        <dbReference type="SAM" id="Coils"/>
    </source>
</evidence>
<evidence type="ECO:0000259" key="4">
    <source>
        <dbReference type="Pfam" id="PF25298"/>
    </source>
</evidence>
<sequence length="286" mass="33366">MPDTDNNTTQDGEASSQTKLKAENNRKGKPPASKKGKDIKDEDLQEFEEEEDELGKKIEKVMKKLLTNHKTQIMKEMKKELTEVHRLVEFASGKLDEVSEIMKVITVKQTALEKENQELKLQLTMVTDELEDMQQYSRRRIIQIDGIPKQDNENLEEIMKQIGIKLGVSVDNDQIDAIHRIPTRSQNPEPIVVEFTTRKVRNSVINNSKTKRIRTKDLGLGTADRPVYIYEQLSPRRKKLLYEAKKLKQEKQYKYVWTREGKIFMRKEDTSNPIRLQSLDDLKKIV</sequence>
<feature type="region of interest" description="Disordered" evidence="2">
    <location>
        <begin position="1"/>
        <end position="49"/>
    </location>
</feature>
<accession>A0A8D8Y720</accession>
<feature type="domain" description="FP protein N-terminal" evidence="3">
    <location>
        <begin position="142"/>
        <end position="222"/>
    </location>
</feature>
<dbReference type="Pfam" id="PF03258">
    <property type="entry name" value="Baculo_FP"/>
    <property type="match status" value="1"/>
</dbReference>
<protein>
    <recommendedName>
        <fullName evidence="6">L1 transposable element RRM domain-containing protein</fullName>
    </recommendedName>
</protein>
<dbReference type="EMBL" id="HBUF01360665">
    <property type="protein sequence ID" value="CAG6720530.1"/>
    <property type="molecule type" value="Transcribed_RNA"/>
</dbReference>
<feature type="compositionally biased region" description="Polar residues" evidence="2">
    <location>
        <begin position="1"/>
        <end position="19"/>
    </location>
</feature>
<feature type="coiled-coil region" evidence="1">
    <location>
        <begin position="109"/>
        <end position="136"/>
    </location>
</feature>
<evidence type="ECO:0008006" key="6">
    <source>
        <dbReference type="Google" id="ProtNLM"/>
    </source>
</evidence>
<name>A0A8D8Y720_9HEMI</name>
<proteinExistence type="predicted"/>
<feature type="domain" description="FP protein C-terminal" evidence="4">
    <location>
        <begin position="235"/>
        <end position="286"/>
    </location>
</feature>
<evidence type="ECO:0000256" key="2">
    <source>
        <dbReference type="SAM" id="MobiDB-lite"/>
    </source>
</evidence>